<dbReference type="InterPro" id="IPR003598">
    <property type="entry name" value="Ig_sub2"/>
</dbReference>
<dbReference type="InterPro" id="IPR003599">
    <property type="entry name" value="Ig_sub"/>
</dbReference>
<dbReference type="Pfam" id="PF07679">
    <property type="entry name" value="I-set"/>
    <property type="match status" value="1"/>
</dbReference>
<feature type="domain" description="Ig-like" evidence="8">
    <location>
        <begin position="771"/>
        <end position="868"/>
    </location>
</feature>
<dbReference type="SMART" id="SM00408">
    <property type="entry name" value="IGc2"/>
    <property type="match status" value="7"/>
</dbReference>
<evidence type="ECO:0000256" key="4">
    <source>
        <dbReference type="ARBA" id="ARBA00023157"/>
    </source>
</evidence>
<keyword evidence="5" id="KW-0325">Glycoprotein</keyword>
<dbReference type="GO" id="GO:0005886">
    <property type="term" value="C:plasma membrane"/>
    <property type="evidence" value="ECO:0007669"/>
    <property type="project" value="TreeGrafter"/>
</dbReference>
<gene>
    <name evidence="10" type="ORF">BEMITA_LOCUS1886</name>
</gene>
<evidence type="ECO:0008006" key="12">
    <source>
        <dbReference type="Google" id="ProtNLM"/>
    </source>
</evidence>
<dbReference type="InterPro" id="IPR013783">
    <property type="entry name" value="Ig-like_fold"/>
</dbReference>
<dbReference type="InterPro" id="IPR003961">
    <property type="entry name" value="FN3_dom"/>
</dbReference>
<dbReference type="FunFam" id="2.60.40.10:FF:000405">
    <property type="entry name" value="nephrin isoform X1"/>
    <property type="match status" value="1"/>
</dbReference>
<dbReference type="SUPFAM" id="SSF49265">
    <property type="entry name" value="Fibronectin type III"/>
    <property type="match status" value="1"/>
</dbReference>
<keyword evidence="7" id="KW-0812">Transmembrane</keyword>
<dbReference type="EMBL" id="OU963862">
    <property type="protein sequence ID" value="CAH0382334.1"/>
    <property type="molecule type" value="Genomic_DNA"/>
</dbReference>
<evidence type="ECO:0000256" key="5">
    <source>
        <dbReference type="ARBA" id="ARBA00023180"/>
    </source>
</evidence>
<dbReference type="AlphaFoldDB" id="A0A9P0A1Y8"/>
<dbReference type="InterPro" id="IPR051275">
    <property type="entry name" value="Cell_adhesion_signaling"/>
</dbReference>
<dbReference type="PROSITE" id="PS00290">
    <property type="entry name" value="IG_MHC"/>
    <property type="match status" value="1"/>
</dbReference>
<dbReference type="Pfam" id="PF08205">
    <property type="entry name" value="C2-set_2"/>
    <property type="match status" value="1"/>
</dbReference>
<dbReference type="SUPFAM" id="SSF48726">
    <property type="entry name" value="Immunoglobulin"/>
    <property type="match status" value="8"/>
</dbReference>
<feature type="domain" description="Ig-like" evidence="8">
    <location>
        <begin position="393"/>
        <end position="476"/>
    </location>
</feature>
<dbReference type="InterPro" id="IPR003006">
    <property type="entry name" value="Ig/MHC_CS"/>
</dbReference>
<feature type="domain" description="Ig-like" evidence="8">
    <location>
        <begin position="487"/>
        <end position="579"/>
    </location>
</feature>
<evidence type="ECO:0000313" key="10">
    <source>
        <dbReference type="EMBL" id="CAH0382334.1"/>
    </source>
</evidence>
<accession>A0A9P0A1Y8</accession>
<feature type="domain" description="Ig-like" evidence="8">
    <location>
        <begin position="1"/>
        <end position="79"/>
    </location>
</feature>
<name>A0A9P0A1Y8_BEMTA</name>
<keyword evidence="2" id="KW-0677">Repeat</keyword>
<keyword evidence="3 7" id="KW-0472">Membrane</keyword>
<dbReference type="CDD" id="cd00096">
    <property type="entry name" value="Ig"/>
    <property type="match status" value="1"/>
</dbReference>
<proteinExistence type="predicted"/>
<dbReference type="InterPro" id="IPR036116">
    <property type="entry name" value="FN3_sf"/>
</dbReference>
<feature type="domain" description="Ig-like" evidence="8">
    <location>
        <begin position="590"/>
        <end position="668"/>
    </location>
</feature>
<evidence type="ECO:0000256" key="2">
    <source>
        <dbReference type="ARBA" id="ARBA00022737"/>
    </source>
</evidence>
<keyword evidence="11" id="KW-1185">Reference proteome</keyword>
<dbReference type="GO" id="GO:0050839">
    <property type="term" value="F:cell adhesion molecule binding"/>
    <property type="evidence" value="ECO:0007669"/>
    <property type="project" value="TreeGrafter"/>
</dbReference>
<dbReference type="Pfam" id="PF13927">
    <property type="entry name" value="Ig_3"/>
    <property type="match status" value="5"/>
</dbReference>
<feature type="transmembrane region" description="Helical" evidence="7">
    <location>
        <begin position="986"/>
        <end position="1010"/>
    </location>
</feature>
<feature type="domain" description="Ig-like" evidence="8">
    <location>
        <begin position="303"/>
        <end position="385"/>
    </location>
</feature>
<reference evidence="10" key="1">
    <citation type="submission" date="2021-12" db="EMBL/GenBank/DDBJ databases">
        <authorList>
            <person name="King R."/>
        </authorList>
    </citation>
    <scope>NUCLEOTIDE SEQUENCE</scope>
</reference>
<dbReference type="InterPro" id="IPR013098">
    <property type="entry name" value="Ig_I-set"/>
</dbReference>
<dbReference type="PANTHER" id="PTHR11640">
    <property type="entry name" value="NEPHRIN"/>
    <property type="match status" value="1"/>
</dbReference>
<evidence type="ECO:0000256" key="6">
    <source>
        <dbReference type="ARBA" id="ARBA00023319"/>
    </source>
</evidence>
<keyword evidence="7" id="KW-1133">Transmembrane helix</keyword>
<dbReference type="Pfam" id="PF00041">
    <property type="entry name" value="fn3"/>
    <property type="match status" value="1"/>
</dbReference>
<dbReference type="PROSITE" id="PS50835">
    <property type="entry name" value="IG_LIKE"/>
    <property type="match status" value="9"/>
</dbReference>
<dbReference type="Gene3D" id="2.60.40.10">
    <property type="entry name" value="Immunoglobulins"/>
    <property type="match status" value="10"/>
</dbReference>
<feature type="domain" description="Ig-like" evidence="8">
    <location>
        <begin position="676"/>
        <end position="764"/>
    </location>
</feature>
<feature type="domain" description="Ig-like" evidence="8">
    <location>
        <begin position="192"/>
        <end position="284"/>
    </location>
</feature>
<evidence type="ECO:0000256" key="7">
    <source>
        <dbReference type="SAM" id="Phobius"/>
    </source>
</evidence>
<dbReference type="PANTHER" id="PTHR11640:SF31">
    <property type="entry name" value="IRREGULAR CHIASM C-ROUGHEST PROTEIN-RELATED"/>
    <property type="match status" value="1"/>
</dbReference>
<dbReference type="SMART" id="SM00409">
    <property type="entry name" value="IG"/>
    <property type="match status" value="8"/>
</dbReference>
<dbReference type="InterPro" id="IPR036179">
    <property type="entry name" value="Ig-like_dom_sf"/>
</dbReference>
<feature type="domain" description="Ig-like" evidence="8">
    <location>
        <begin position="83"/>
        <end position="187"/>
    </location>
</feature>
<dbReference type="PROSITE" id="PS50853">
    <property type="entry name" value="FN3"/>
    <property type="match status" value="1"/>
</dbReference>
<evidence type="ECO:0000259" key="8">
    <source>
        <dbReference type="PROSITE" id="PS50835"/>
    </source>
</evidence>
<dbReference type="Proteomes" id="UP001152759">
    <property type="component" value="Chromosome 1"/>
</dbReference>
<comment type="subcellular location">
    <subcellularLocation>
        <location evidence="1">Membrane</location>
        <topology evidence="1">Single-pass type I membrane protein</topology>
    </subcellularLocation>
</comment>
<feature type="domain" description="Fibronectin type-III" evidence="9">
    <location>
        <begin position="875"/>
        <end position="970"/>
    </location>
</feature>
<dbReference type="SMART" id="SM00060">
    <property type="entry name" value="FN3"/>
    <property type="match status" value="1"/>
</dbReference>
<evidence type="ECO:0000256" key="3">
    <source>
        <dbReference type="ARBA" id="ARBA00023136"/>
    </source>
</evidence>
<evidence type="ECO:0000256" key="1">
    <source>
        <dbReference type="ARBA" id="ARBA00004479"/>
    </source>
</evidence>
<protein>
    <recommendedName>
        <fullName evidence="12">Nephrin</fullName>
    </recommendedName>
</protein>
<dbReference type="InterPro" id="IPR007110">
    <property type="entry name" value="Ig-like_dom"/>
</dbReference>
<dbReference type="GO" id="GO:0005911">
    <property type="term" value="C:cell-cell junction"/>
    <property type="evidence" value="ECO:0007669"/>
    <property type="project" value="TreeGrafter"/>
</dbReference>
<dbReference type="GO" id="GO:0098609">
    <property type="term" value="P:cell-cell adhesion"/>
    <property type="evidence" value="ECO:0007669"/>
    <property type="project" value="TreeGrafter"/>
</dbReference>
<dbReference type="CDD" id="cd00063">
    <property type="entry name" value="FN3"/>
    <property type="match status" value="1"/>
</dbReference>
<keyword evidence="4" id="KW-1015">Disulfide bond</keyword>
<evidence type="ECO:0000313" key="11">
    <source>
        <dbReference type="Proteomes" id="UP001152759"/>
    </source>
</evidence>
<sequence length="1200" mass="131905">MECAVAHLAGRVQWVMDGFALGFQARIPGYPRYSVVGNTSVGEFHLRISNASLDDDAQFQCQVTPYKHHKAIRAAANLTVLAPPTSITMLNHVDNSKLEVKEKQEVSLECITSGSKPATVIAWYRGKDQLKLDKKEEKIVSDKKRRSAWSRIVLSPSAEDDGVTYSCEAQHEALPPDQRLRASVQLSVLYPPSVPFIEGYMKGESVLRGQTVELTCRSKSGNPPAQLVWYKNGEQVSMEYRTNGKSSENTFTFTATEEDDKAVFLCEASNIMSPTPLSSQVQLNVFYASREVKISGRSEALVGASVGLTCRTGASNPATSVAWTVAGEAVPAAWTRATSEAGPRGGFVSVSNVTVPLRSNKTLVVICHARNHQLNEHLIATHSIAVLSVPEKPVISGYARGTDLAAGSVLRLSCTVLGGNPLPIVTWFKNGQKIQSTMKVQDQTTVSEVAVLLSNSDNQAVYTCEANNSATEKPLSESVLLSVFFPPSYVQIKQEPEVLRIGTKATLICESGASNPPAELSWWRNDVPVGEEVVFDRETERMHGGVAASIHLPITITADSDGVTYTCQATNLPLERSIHHSHTLQVVYKPVFIEMENQRKGLEGEPFAVMLKVRAHPPVLTYTWTKNGSPVNSSFINGSTISFEKLDRQDEGIYTCEAINSEGSAFFSFHLEVQYPATIMSVSENIEAGHGENVSLVCGLEGNPLKTDHVAWRRRGHLLKSGATKTFVNSTSILIIQNITREDYGEYECIVDNGLGKLVQKAVHLFFKHKPEIELSPQLTKAASHIGNTAQLLCHASAAPKPKFTWNRVGSPLAINTTEKYQVFFYQLVGTKYLSKLLVTNVEGSDYGNYNCVVRNVLGYSSSVVKLTQPSIPDAPLNFRVVNFTQTSVMLAWLPGFDGGDPADFQIRFRQAHSSNLMDSYHKVPSNVSQTIISGLRTGTEYIFSIRAINKYGTSRFYSDTIKGVTLSPTSAFSLSAGKINGDRSLLFLGLGVGTMLLLINAVLLGCCLYKRSEKFTGGKEKQVSGKTNSLEMFTSPSLFTGTGTTETLSSISEKSETFTDPNPDITNENRKIAATMCHRFQNSYAGHYPYLNWNCEYSFGTMRRGQRSPNRDTMPVESPYCHSLSRTKLVHDSLHRYPGVGSHEVFDHEQTLLPLHYFVPPGPLPPPPPDVTVLSNHNNPQPPLSSFSFNNLNVERHFM</sequence>
<evidence type="ECO:0000259" key="9">
    <source>
        <dbReference type="PROSITE" id="PS50853"/>
    </source>
</evidence>
<organism evidence="10 11">
    <name type="scientific">Bemisia tabaci</name>
    <name type="common">Sweetpotato whitefly</name>
    <name type="synonym">Aleurodes tabaci</name>
    <dbReference type="NCBI Taxonomy" id="7038"/>
    <lineage>
        <taxon>Eukaryota</taxon>
        <taxon>Metazoa</taxon>
        <taxon>Ecdysozoa</taxon>
        <taxon>Arthropoda</taxon>
        <taxon>Hexapoda</taxon>
        <taxon>Insecta</taxon>
        <taxon>Pterygota</taxon>
        <taxon>Neoptera</taxon>
        <taxon>Paraneoptera</taxon>
        <taxon>Hemiptera</taxon>
        <taxon>Sternorrhyncha</taxon>
        <taxon>Aleyrodoidea</taxon>
        <taxon>Aleyrodidae</taxon>
        <taxon>Aleyrodinae</taxon>
        <taxon>Bemisia</taxon>
    </lineage>
</organism>
<dbReference type="InterPro" id="IPR013162">
    <property type="entry name" value="CD80_C2-set"/>
</dbReference>
<keyword evidence="6" id="KW-0393">Immunoglobulin domain</keyword>